<feature type="transmembrane region" description="Helical" evidence="7">
    <location>
        <begin position="138"/>
        <end position="156"/>
    </location>
</feature>
<keyword evidence="5 7" id="KW-0472">Membrane</keyword>
<dbReference type="InterPro" id="IPR049453">
    <property type="entry name" value="Memb_transporter_dom"/>
</dbReference>
<evidence type="ECO:0000313" key="10">
    <source>
        <dbReference type="Proteomes" id="UP000199707"/>
    </source>
</evidence>
<dbReference type="RefSeq" id="WP_328587175.1">
    <property type="nucleotide sequence ID" value="NZ_FMUB01000009.1"/>
</dbReference>
<dbReference type="AlphaFoldDB" id="A0A1G4WQ42"/>
<evidence type="ECO:0000256" key="1">
    <source>
        <dbReference type="ARBA" id="ARBA00004651"/>
    </source>
</evidence>
<comment type="similarity">
    <text evidence="6">Belongs to the YccS/YhfK family.</text>
</comment>
<sequence length="674" mass="70276">MAKGKPLGLTLYEFGAVMRSLLGVLGVAAVALYLDSPGAAIAAGGAAAMAGATALQDSPRSRLPLVVAVSAEMALAVAAGGLSSTWTPVFLAEVAVWCFAAGMQWALSANAGMVASGAAILLVTASPAAVSLTTVSTASGLALVGGLAQGVLISLWPQRRWRDQREALALAYRSLGADAKRLASDPGAQVDRQPLIRLREAFTLSESQARLRPPAYRGWYGLPERIMVTLTALGREGPRDGAAADVLQAGADLLDLIARRAHRRQVGPALARVDAAAEQLNGATRIVAQRLSHQLAEAVELHLGLFEPEQIAPLRRPGLPHSWAVAAGLIRAQLSWRSPILRHAVRLTIAATAGVAMGRAAGAESGYWIAVTVLMVLRPETAHTYTRCIGRITGTAIGVVAASTFTALLHPGGPASAALAVTFLGIAYLAADFGYLVVNAALAAAIIFLLDVSGGVDTSTVEQRWFATIIGGALAVIVHVGLPDSALVRLHQRAGELLKTEIDYAATVIKAFVHDLDHPAEMLSAAWQRAASARTAFEAAAGATRTDDPEIRRWLRTYRASLNAVTTSCATLESTLPSHPSPTLNREFTSAIDGYVKALMGNPATPAAPWRVDAEQLAAAAVAVRDTAPLLSSDDGPARVLVGELATITRVVVDIAHVRPVGQSAAHPWPTSAE</sequence>
<evidence type="ECO:0000256" key="7">
    <source>
        <dbReference type="SAM" id="Phobius"/>
    </source>
</evidence>
<evidence type="ECO:0000259" key="8">
    <source>
        <dbReference type="Pfam" id="PF13515"/>
    </source>
</evidence>
<dbReference type="Pfam" id="PF13515">
    <property type="entry name" value="FUSC_2"/>
    <property type="match status" value="1"/>
</dbReference>
<evidence type="ECO:0000256" key="5">
    <source>
        <dbReference type="ARBA" id="ARBA00023136"/>
    </source>
</evidence>
<keyword evidence="2" id="KW-1003">Cell membrane</keyword>
<feature type="transmembrane region" description="Helical" evidence="7">
    <location>
        <begin position="114"/>
        <end position="132"/>
    </location>
</feature>
<organism evidence="9 10">
    <name type="scientific">Mycolicibacterium fluoranthenivorans</name>
    <dbReference type="NCBI Taxonomy" id="258505"/>
    <lineage>
        <taxon>Bacteria</taxon>
        <taxon>Bacillati</taxon>
        <taxon>Actinomycetota</taxon>
        <taxon>Actinomycetes</taxon>
        <taxon>Mycobacteriales</taxon>
        <taxon>Mycobacteriaceae</taxon>
        <taxon>Mycolicibacterium</taxon>
    </lineage>
</organism>
<proteinExistence type="inferred from homology"/>
<feature type="domain" description="Integral membrane bound transporter" evidence="8">
    <location>
        <begin position="356"/>
        <end position="478"/>
    </location>
</feature>
<feature type="transmembrane region" description="Helical" evidence="7">
    <location>
        <begin position="12"/>
        <end position="33"/>
    </location>
</feature>
<name>A0A1G4WQ42_9MYCO</name>
<keyword evidence="3 7" id="KW-0812">Transmembrane</keyword>
<dbReference type="PANTHER" id="PTHR30509:SF8">
    <property type="entry name" value="INNER MEMBRANE PROTEIN YCCS"/>
    <property type="match status" value="1"/>
</dbReference>
<dbReference type="EMBL" id="FMUB01000009">
    <property type="protein sequence ID" value="SCX27278.1"/>
    <property type="molecule type" value="Genomic_DNA"/>
</dbReference>
<evidence type="ECO:0000256" key="2">
    <source>
        <dbReference type="ARBA" id="ARBA00022475"/>
    </source>
</evidence>
<feature type="transmembrane region" description="Helical" evidence="7">
    <location>
        <begin position="465"/>
        <end position="482"/>
    </location>
</feature>
<gene>
    <name evidence="9" type="ORF">SAMN02799620_04266</name>
</gene>
<feature type="transmembrane region" description="Helical" evidence="7">
    <location>
        <begin position="388"/>
        <end position="409"/>
    </location>
</feature>
<evidence type="ECO:0000256" key="3">
    <source>
        <dbReference type="ARBA" id="ARBA00022692"/>
    </source>
</evidence>
<keyword evidence="4 7" id="KW-1133">Transmembrane helix</keyword>
<evidence type="ECO:0000313" key="9">
    <source>
        <dbReference type="EMBL" id="SCX27278.1"/>
    </source>
</evidence>
<comment type="subcellular location">
    <subcellularLocation>
        <location evidence="1">Cell membrane</location>
        <topology evidence="1">Multi-pass membrane protein</topology>
    </subcellularLocation>
</comment>
<reference evidence="10" key="1">
    <citation type="submission" date="2016-10" db="EMBL/GenBank/DDBJ databases">
        <authorList>
            <person name="Varghese N."/>
            <person name="Submissions S."/>
        </authorList>
    </citation>
    <scope>NUCLEOTIDE SEQUENCE [LARGE SCALE GENOMIC DNA]</scope>
    <source>
        <strain evidence="10">UNC267MFSha1.1M11</strain>
    </source>
</reference>
<protein>
    <submittedName>
        <fullName evidence="9">Uncharacterized membrane protein YccC</fullName>
    </submittedName>
</protein>
<dbReference type="PANTHER" id="PTHR30509">
    <property type="entry name" value="P-HYDROXYBENZOIC ACID EFFLUX PUMP SUBUNIT-RELATED"/>
    <property type="match status" value="1"/>
</dbReference>
<evidence type="ECO:0000256" key="4">
    <source>
        <dbReference type="ARBA" id="ARBA00022989"/>
    </source>
</evidence>
<feature type="transmembrane region" description="Helical" evidence="7">
    <location>
        <begin position="436"/>
        <end position="453"/>
    </location>
</feature>
<evidence type="ECO:0000256" key="6">
    <source>
        <dbReference type="ARBA" id="ARBA00043993"/>
    </source>
</evidence>
<dbReference type="STRING" id="1502745.SAMN02799620_04266"/>
<accession>A0A1G4WQ42</accession>
<dbReference type="GO" id="GO:0005886">
    <property type="term" value="C:plasma membrane"/>
    <property type="evidence" value="ECO:0007669"/>
    <property type="project" value="UniProtKB-SubCell"/>
</dbReference>
<feature type="transmembrane region" description="Helical" evidence="7">
    <location>
        <begin position="89"/>
        <end position="107"/>
    </location>
</feature>
<dbReference type="Proteomes" id="UP000199707">
    <property type="component" value="Unassembled WGS sequence"/>
</dbReference>